<dbReference type="RefSeq" id="WP_131300752.1">
    <property type="nucleotide sequence ID" value="NZ_SJJR01000002.1"/>
</dbReference>
<dbReference type="Gene3D" id="2.60.120.10">
    <property type="entry name" value="Jelly Rolls"/>
    <property type="match status" value="1"/>
</dbReference>
<evidence type="ECO:0000313" key="7">
    <source>
        <dbReference type="Proteomes" id="UP000292274"/>
    </source>
</evidence>
<keyword evidence="1" id="KW-0805">Transcription regulation</keyword>
<dbReference type="PROSITE" id="PS51063">
    <property type="entry name" value="HTH_CRP_2"/>
    <property type="match status" value="1"/>
</dbReference>
<proteinExistence type="predicted"/>
<keyword evidence="3" id="KW-0804">Transcription</keyword>
<dbReference type="GO" id="GO:0003677">
    <property type="term" value="F:DNA binding"/>
    <property type="evidence" value="ECO:0007669"/>
    <property type="project" value="UniProtKB-KW"/>
</dbReference>
<evidence type="ECO:0000256" key="1">
    <source>
        <dbReference type="ARBA" id="ARBA00023015"/>
    </source>
</evidence>
<dbReference type="Pfam" id="PF13545">
    <property type="entry name" value="HTH_Crp_2"/>
    <property type="match status" value="1"/>
</dbReference>
<dbReference type="EMBL" id="SJJR01000002">
    <property type="protein sequence ID" value="TCB99642.1"/>
    <property type="molecule type" value="Genomic_DNA"/>
</dbReference>
<name>A0A4R0GS05_9ACTN</name>
<dbReference type="PRINTS" id="PR00034">
    <property type="entry name" value="HTHCRP"/>
</dbReference>
<evidence type="ECO:0000256" key="4">
    <source>
        <dbReference type="SAM" id="MobiDB-lite"/>
    </source>
</evidence>
<gene>
    <name evidence="6" type="ORF">E0H26_03530</name>
</gene>
<dbReference type="AlphaFoldDB" id="A0A4R0GS05"/>
<protein>
    <submittedName>
        <fullName evidence="6">Crp/Fnr family transcriptional regulator</fullName>
    </submittedName>
</protein>
<dbReference type="InterPro" id="IPR014710">
    <property type="entry name" value="RmlC-like_jellyroll"/>
</dbReference>
<keyword evidence="7" id="KW-1185">Reference proteome</keyword>
<organism evidence="6 7">
    <name type="scientific">Micromonospora zingiberis</name>
    <dbReference type="NCBI Taxonomy" id="2053011"/>
    <lineage>
        <taxon>Bacteria</taxon>
        <taxon>Bacillati</taxon>
        <taxon>Actinomycetota</taxon>
        <taxon>Actinomycetes</taxon>
        <taxon>Micromonosporales</taxon>
        <taxon>Micromonosporaceae</taxon>
        <taxon>Micromonospora</taxon>
    </lineage>
</organism>
<feature type="domain" description="HTH crp-type" evidence="5">
    <location>
        <begin position="168"/>
        <end position="238"/>
    </location>
</feature>
<dbReference type="InterPro" id="IPR036390">
    <property type="entry name" value="WH_DNA-bd_sf"/>
</dbReference>
<dbReference type="Proteomes" id="UP000292274">
    <property type="component" value="Unassembled WGS sequence"/>
</dbReference>
<dbReference type="InterPro" id="IPR036388">
    <property type="entry name" value="WH-like_DNA-bd_sf"/>
</dbReference>
<dbReference type="SUPFAM" id="SSF51206">
    <property type="entry name" value="cAMP-binding domain-like"/>
    <property type="match status" value="1"/>
</dbReference>
<feature type="region of interest" description="Disordered" evidence="4">
    <location>
        <begin position="1"/>
        <end position="41"/>
    </location>
</feature>
<sequence>MGATGHEARPDTRRLAAETSGGPRTPARQLPARPSTDRDRIPRAWQVLRTAGRYRLLAVGSATPFPDLQPEAITLVVEGAVKLVGLAENGTTATLAVRSAGSIVSHFGDRAAVRLSMVAVLPSAVVTVSGPRVSATLRDHSWLVAPLLEVIGGGAVESDHRLLDHVAYDVPERIRRALLRLAGLFPSDAGPVVVPVSQQDLADLAGVSREATARELRRLRESGAVRTGRSRIVVDRADLIAD</sequence>
<comment type="caution">
    <text evidence="6">The sequence shown here is derived from an EMBL/GenBank/DDBJ whole genome shotgun (WGS) entry which is preliminary data.</text>
</comment>
<evidence type="ECO:0000256" key="3">
    <source>
        <dbReference type="ARBA" id="ARBA00023163"/>
    </source>
</evidence>
<dbReference type="SUPFAM" id="SSF46785">
    <property type="entry name" value="Winged helix' DNA-binding domain"/>
    <property type="match status" value="1"/>
</dbReference>
<dbReference type="GO" id="GO:0006355">
    <property type="term" value="P:regulation of DNA-templated transcription"/>
    <property type="evidence" value="ECO:0007669"/>
    <property type="project" value="InterPro"/>
</dbReference>
<dbReference type="SMART" id="SM00419">
    <property type="entry name" value="HTH_CRP"/>
    <property type="match status" value="1"/>
</dbReference>
<dbReference type="Gene3D" id="1.10.10.10">
    <property type="entry name" value="Winged helix-like DNA-binding domain superfamily/Winged helix DNA-binding domain"/>
    <property type="match status" value="1"/>
</dbReference>
<reference evidence="6 7" key="1">
    <citation type="submission" date="2019-02" db="EMBL/GenBank/DDBJ databases">
        <title>Jishengella sp. nov., isolated from a root of Zingiber montanum.</title>
        <authorList>
            <person name="Kuncharoen N."/>
            <person name="Kudo T."/>
            <person name="Masahiro Y."/>
            <person name="Ohkuma M."/>
            <person name="Tanasupawat S."/>
        </authorList>
    </citation>
    <scope>NUCLEOTIDE SEQUENCE [LARGE SCALE GENOMIC DNA]</scope>
    <source>
        <strain evidence="6 7">PLAI 1-1</strain>
    </source>
</reference>
<evidence type="ECO:0000259" key="5">
    <source>
        <dbReference type="PROSITE" id="PS51063"/>
    </source>
</evidence>
<feature type="compositionally biased region" description="Basic and acidic residues" evidence="4">
    <location>
        <begin position="1"/>
        <end position="16"/>
    </location>
</feature>
<dbReference type="InterPro" id="IPR012318">
    <property type="entry name" value="HTH_CRP"/>
</dbReference>
<evidence type="ECO:0000256" key="2">
    <source>
        <dbReference type="ARBA" id="ARBA00023125"/>
    </source>
</evidence>
<keyword evidence="2" id="KW-0238">DNA-binding</keyword>
<dbReference type="InterPro" id="IPR018490">
    <property type="entry name" value="cNMP-bd_dom_sf"/>
</dbReference>
<accession>A0A4R0GS05</accession>
<evidence type="ECO:0000313" key="6">
    <source>
        <dbReference type="EMBL" id="TCB99642.1"/>
    </source>
</evidence>